<gene>
    <name evidence="2" type="ORF">LMG3458_00787</name>
</gene>
<evidence type="ECO:0000313" key="3">
    <source>
        <dbReference type="Proteomes" id="UP000494111"/>
    </source>
</evidence>
<dbReference type="RefSeq" id="WP_175191279.1">
    <property type="nucleotide sequence ID" value="NZ_CADIJO010000002.1"/>
</dbReference>
<proteinExistence type="predicted"/>
<evidence type="ECO:0000313" key="2">
    <source>
        <dbReference type="EMBL" id="CAB3664884.1"/>
    </source>
</evidence>
<accession>A0A6S7ACX7</accession>
<sequence length="406" mass="43747">MPRFSTRLHGCLLAALSLGAAHAAPKVVYTGTLQGAGEVVMELDAQAAADGVLNGRYFYPKTGVDIPLHGTAQALAEPPPFWKRDQPGNTAAAETPPTAATWQGTLDAQGYRGTWTDARSGKPRAFELRRVAEYDPKARPATEVHNGIATLPEINAEQAPYDTLKLTGHAEPVGDEISQGAVAYRMWRDPRTQFPYPRLTRHPDEQVRTRVNHLLEQRHWQKSLGALQCKAEAYTRMGDFPGAGTLGNFNDEVITVTWLSRALMTVTESGSLDCGGAHPDNHFEPYTYDLLRGEYLDWNRVFDAYAPRGRGRPQASATLVDITATVQRTLAAAEAEGTTKDPSKDGCASLWPDNLVLGAQAPGALSLSVSGVGHASGICLGTLALVPFSDLTPYLKPGGQAYLATD</sequence>
<feature type="signal peptide" evidence="1">
    <location>
        <begin position="1"/>
        <end position="23"/>
    </location>
</feature>
<evidence type="ECO:0000256" key="1">
    <source>
        <dbReference type="SAM" id="SignalP"/>
    </source>
</evidence>
<keyword evidence="1" id="KW-0732">Signal</keyword>
<name>A0A6S7ACX7_9BURK</name>
<organism evidence="2 3">
    <name type="scientific">Achromobacter deleyi</name>
    <dbReference type="NCBI Taxonomy" id="1353891"/>
    <lineage>
        <taxon>Bacteria</taxon>
        <taxon>Pseudomonadati</taxon>
        <taxon>Pseudomonadota</taxon>
        <taxon>Betaproteobacteria</taxon>
        <taxon>Burkholderiales</taxon>
        <taxon>Alcaligenaceae</taxon>
        <taxon>Achromobacter</taxon>
    </lineage>
</organism>
<reference evidence="2 3" key="1">
    <citation type="submission" date="2020-04" db="EMBL/GenBank/DDBJ databases">
        <authorList>
            <person name="De Canck E."/>
        </authorList>
    </citation>
    <scope>NUCLEOTIDE SEQUENCE [LARGE SCALE GENOMIC DNA]</scope>
    <source>
        <strain evidence="2 3">LMG 3458</strain>
    </source>
</reference>
<dbReference type="AlphaFoldDB" id="A0A6S7ACX7"/>
<protein>
    <submittedName>
        <fullName evidence="2">Uncharacterized protein</fullName>
    </submittedName>
</protein>
<feature type="chain" id="PRO_5028838156" evidence="1">
    <location>
        <begin position="24"/>
        <end position="406"/>
    </location>
</feature>
<dbReference type="EMBL" id="CADIJO010000002">
    <property type="protein sequence ID" value="CAB3664884.1"/>
    <property type="molecule type" value="Genomic_DNA"/>
</dbReference>
<dbReference type="Proteomes" id="UP000494111">
    <property type="component" value="Unassembled WGS sequence"/>
</dbReference>